<keyword evidence="4" id="KW-1185">Reference proteome</keyword>
<dbReference type="Proteomes" id="UP001324115">
    <property type="component" value="Unassembled WGS sequence"/>
</dbReference>
<dbReference type="AlphaFoldDB" id="A0AAN7E038"/>
<dbReference type="Pfam" id="PF01190">
    <property type="entry name" value="Pollen_Ole_e_1"/>
    <property type="match status" value="1"/>
</dbReference>
<evidence type="ECO:0008006" key="5">
    <source>
        <dbReference type="Google" id="ProtNLM"/>
    </source>
</evidence>
<evidence type="ECO:0000256" key="1">
    <source>
        <dbReference type="ARBA" id="ARBA00022729"/>
    </source>
</evidence>
<gene>
    <name evidence="3" type="ORF">RGQ29_008354</name>
</gene>
<feature type="non-terminal residue" evidence="3">
    <location>
        <position position="1"/>
    </location>
</feature>
<proteinExistence type="predicted"/>
<name>A0AAN7E038_QUERU</name>
<protein>
    <recommendedName>
        <fullName evidence="5">Proline-rich protein</fullName>
    </recommendedName>
</protein>
<dbReference type="GO" id="GO:0071944">
    <property type="term" value="C:cell periphery"/>
    <property type="evidence" value="ECO:0007669"/>
    <property type="project" value="TreeGrafter"/>
</dbReference>
<evidence type="ECO:0000256" key="2">
    <source>
        <dbReference type="SAM" id="MobiDB-lite"/>
    </source>
</evidence>
<sequence>KIPIRKELGLQGREARSYYYKSPNTLSHQVIASVNDYGNAPKPDHNTPKPEYKPTPTKPDYNTPKPEGNYNPDLRAKIPDYEKQNLPEGKDELLPTIFVIQGLVLCKSGSQYFPLKGAVARITCVAVDENGYETAPFSILSNGCDGNGYFFATCTLSPYSSLVENKKIKECKAFLDYSPLDTCKVPTDVNHGISGGLLSSYRVLNENNMKLYSVGPFFYTSETQSVPNGY</sequence>
<evidence type="ECO:0000313" key="3">
    <source>
        <dbReference type="EMBL" id="KAK4559070.1"/>
    </source>
</evidence>
<keyword evidence="1" id="KW-0732">Signal</keyword>
<accession>A0AAN7E038</accession>
<dbReference type="EMBL" id="JAXUIC010000012">
    <property type="protein sequence ID" value="KAK4559070.1"/>
    <property type="molecule type" value="Genomic_DNA"/>
</dbReference>
<dbReference type="PANTHER" id="PTHR33470">
    <property type="entry name" value="OS01G0164075 PROTEIN"/>
    <property type="match status" value="1"/>
</dbReference>
<comment type="caution">
    <text evidence="3">The sequence shown here is derived from an EMBL/GenBank/DDBJ whole genome shotgun (WGS) entry which is preliminary data.</text>
</comment>
<dbReference type="GO" id="GO:0009723">
    <property type="term" value="P:response to ethylene"/>
    <property type="evidence" value="ECO:0007669"/>
    <property type="project" value="TreeGrafter"/>
</dbReference>
<dbReference type="PANTHER" id="PTHR33470:SF40">
    <property type="entry name" value="PROTEIN SEED AND ROOT HAIR PROTECTIVE PROTEIN"/>
    <property type="match status" value="1"/>
</dbReference>
<feature type="compositionally biased region" description="Basic and acidic residues" evidence="2">
    <location>
        <begin position="42"/>
        <end position="52"/>
    </location>
</feature>
<organism evidence="3 4">
    <name type="scientific">Quercus rubra</name>
    <name type="common">Northern red oak</name>
    <name type="synonym">Quercus borealis</name>
    <dbReference type="NCBI Taxonomy" id="3512"/>
    <lineage>
        <taxon>Eukaryota</taxon>
        <taxon>Viridiplantae</taxon>
        <taxon>Streptophyta</taxon>
        <taxon>Embryophyta</taxon>
        <taxon>Tracheophyta</taxon>
        <taxon>Spermatophyta</taxon>
        <taxon>Magnoliopsida</taxon>
        <taxon>eudicotyledons</taxon>
        <taxon>Gunneridae</taxon>
        <taxon>Pentapetalae</taxon>
        <taxon>rosids</taxon>
        <taxon>fabids</taxon>
        <taxon>Fagales</taxon>
        <taxon>Fagaceae</taxon>
        <taxon>Quercus</taxon>
    </lineage>
</organism>
<evidence type="ECO:0000313" key="4">
    <source>
        <dbReference type="Proteomes" id="UP001324115"/>
    </source>
</evidence>
<reference evidence="3 4" key="1">
    <citation type="journal article" date="2023" name="G3 (Bethesda)">
        <title>A haplotype-resolved chromosome-scale genome for Quercus rubra L. provides insights into the genetics of adaptive traits for red oak species.</title>
        <authorList>
            <person name="Kapoor B."/>
            <person name="Jenkins J."/>
            <person name="Schmutz J."/>
            <person name="Zhebentyayeva T."/>
            <person name="Kuelheim C."/>
            <person name="Coggeshall M."/>
            <person name="Heim C."/>
            <person name="Lasky J.R."/>
            <person name="Leites L."/>
            <person name="Islam-Faridi N."/>
            <person name="Romero-Severson J."/>
            <person name="DeLeo V.L."/>
            <person name="Lucas S.M."/>
            <person name="Lazic D."/>
            <person name="Gailing O."/>
            <person name="Carlson J."/>
            <person name="Staton M."/>
        </authorList>
    </citation>
    <scope>NUCLEOTIDE SEQUENCE [LARGE SCALE GENOMIC DNA]</scope>
    <source>
        <strain evidence="3">Pseudo-F2</strain>
    </source>
</reference>
<feature type="region of interest" description="Disordered" evidence="2">
    <location>
        <begin position="31"/>
        <end position="75"/>
    </location>
</feature>